<dbReference type="AlphaFoldDB" id="A0A226D123"/>
<dbReference type="OrthoDB" id="6598476at2759"/>
<evidence type="ECO:0000313" key="1">
    <source>
        <dbReference type="EMBL" id="OXA39292.1"/>
    </source>
</evidence>
<gene>
    <name evidence="1" type="ORF">Fcan01_25972</name>
</gene>
<dbReference type="PANTHER" id="PTHR46289:SF19">
    <property type="entry name" value="ZINC FINGER MYM-TYPE CONTAINING 1"/>
    <property type="match status" value="1"/>
</dbReference>
<dbReference type="InterPro" id="IPR052958">
    <property type="entry name" value="IFN-induced_PKR_regulator"/>
</dbReference>
<evidence type="ECO:0008006" key="3">
    <source>
        <dbReference type="Google" id="ProtNLM"/>
    </source>
</evidence>
<dbReference type="STRING" id="158441.A0A226D123"/>
<proteinExistence type="predicted"/>
<dbReference type="EMBL" id="LNIX01000039">
    <property type="protein sequence ID" value="OXA39292.1"/>
    <property type="molecule type" value="Genomic_DNA"/>
</dbReference>
<evidence type="ECO:0000313" key="2">
    <source>
        <dbReference type="Proteomes" id="UP000198287"/>
    </source>
</evidence>
<sequence length="319" mass="36169">MGDKLPGEYKTVCQIFQFIPCAAHSLNLVGVNAAERVLQAKLSLGQIQTIFMFFHASTQRWQGNVIEALVEITTNDNFNADSVAGADSLLNTMLTFKFLLSVKIWNHILHNINICNLTLQKQSNNLAIASKKLEALLSWLKEFRINGFEECLSESSTLAEDYDIDINSGFIDKRQTRGVNRKKLGELSEDIAKELTNLQKFKLEFFNELLDNLISEMSSRFAQLRKCEEDFGFLWGAGLSAGTNDNSLKCVKNLRLKYPGDFDESKFNNDFKYIQHQISALLPDGRPLCDTSPLELLQIIYQHELESCFPNVACALQFF</sequence>
<dbReference type="OMA" id="IYQHELE"/>
<organism evidence="1 2">
    <name type="scientific">Folsomia candida</name>
    <name type="common">Springtail</name>
    <dbReference type="NCBI Taxonomy" id="158441"/>
    <lineage>
        <taxon>Eukaryota</taxon>
        <taxon>Metazoa</taxon>
        <taxon>Ecdysozoa</taxon>
        <taxon>Arthropoda</taxon>
        <taxon>Hexapoda</taxon>
        <taxon>Collembola</taxon>
        <taxon>Entomobryomorpha</taxon>
        <taxon>Isotomoidea</taxon>
        <taxon>Isotomidae</taxon>
        <taxon>Proisotominae</taxon>
        <taxon>Folsomia</taxon>
    </lineage>
</organism>
<accession>A0A226D123</accession>
<protein>
    <recommendedName>
        <fullName evidence="3">Zinc finger MYM-type protein 1</fullName>
    </recommendedName>
</protein>
<dbReference type="Proteomes" id="UP000198287">
    <property type="component" value="Unassembled WGS sequence"/>
</dbReference>
<keyword evidence="2" id="KW-1185">Reference proteome</keyword>
<reference evidence="1 2" key="1">
    <citation type="submission" date="2015-12" db="EMBL/GenBank/DDBJ databases">
        <title>The genome of Folsomia candida.</title>
        <authorList>
            <person name="Faddeeva A."/>
            <person name="Derks M.F."/>
            <person name="Anvar Y."/>
            <person name="Smit S."/>
            <person name="Van Straalen N."/>
            <person name="Roelofs D."/>
        </authorList>
    </citation>
    <scope>NUCLEOTIDE SEQUENCE [LARGE SCALE GENOMIC DNA]</scope>
    <source>
        <strain evidence="1 2">VU population</strain>
        <tissue evidence="1">Whole body</tissue>
    </source>
</reference>
<comment type="caution">
    <text evidence="1">The sequence shown here is derived from an EMBL/GenBank/DDBJ whole genome shotgun (WGS) entry which is preliminary data.</text>
</comment>
<dbReference type="PANTHER" id="PTHR46289">
    <property type="entry name" value="52 KDA REPRESSOR OF THE INHIBITOR OF THE PROTEIN KINASE-LIKE PROTEIN-RELATED"/>
    <property type="match status" value="1"/>
</dbReference>
<name>A0A226D123_FOLCA</name>